<comment type="caution">
    <text evidence="2">The sequence shown here is derived from an EMBL/GenBank/DDBJ whole genome shotgun (WGS) entry which is preliminary data.</text>
</comment>
<name>A0A520N0E6_9GAMM</name>
<dbReference type="NCBIfam" id="TIGR02532">
    <property type="entry name" value="IV_pilin_GFxxxE"/>
    <property type="match status" value="1"/>
</dbReference>
<keyword evidence="1" id="KW-0472">Membrane</keyword>
<dbReference type="Pfam" id="PF07963">
    <property type="entry name" value="N_methyl"/>
    <property type="match status" value="1"/>
</dbReference>
<gene>
    <name evidence="2" type="ORF">EVA92_02025</name>
</gene>
<evidence type="ECO:0000313" key="2">
    <source>
        <dbReference type="EMBL" id="RZO26948.1"/>
    </source>
</evidence>
<proteinExistence type="predicted"/>
<protein>
    <submittedName>
        <fullName evidence="2">Prepilin-type N-terminal cleavage/methylation domain-containing protein</fullName>
    </submittedName>
</protein>
<dbReference type="InterPro" id="IPR012902">
    <property type="entry name" value="N_methyl_site"/>
</dbReference>
<feature type="transmembrane region" description="Helical" evidence="1">
    <location>
        <begin position="6"/>
        <end position="28"/>
    </location>
</feature>
<keyword evidence="1" id="KW-0812">Transmembrane</keyword>
<dbReference type="EMBL" id="SHBE01000002">
    <property type="protein sequence ID" value="RZO26948.1"/>
    <property type="molecule type" value="Genomic_DNA"/>
</dbReference>
<dbReference type="AlphaFoldDB" id="A0A520N0E6"/>
<accession>A0A520N0E6</accession>
<organism evidence="2 3">
    <name type="scientific">SAR86 cluster bacterium</name>
    <dbReference type="NCBI Taxonomy" id="2030880"/>
    <lineage>
        <taxon>Bacteria</taxon>
        <taxon>Pseudomonadati</taxon>
        <taxon>Pseudomonadota</taxon>
        <taxon>Gammaproteobacteria</taxon>
        <taxon>SAR86 cluster</taxon>
    </lineage>
</organism>
<sequence>MKNGFTLIEVIVSLLIISVTFISFSSLIEQNLKSQEIKRLKNLQSQKNIDLLTIYTANPTVGDSEVLELFVNSKVMTKNVGRIGTFQEIEIIVTTDKNKIIAKIIK</sequence>
<evidence type="ECO:0000256" key="1">
    <source>
        <dbReference type="SAM" id="Phobius"/>
    </source>
</evidence>
<dbReference type="Proteomes" id="UP000315825">
    <property type="component" value="Unassembled WGS sequence"/>
</dbReference>
<evidence type="ECO:0000313" key="3">
    <source>
        <dbReference type="Proteomes" id="UP000315825"/>
    </source>
</evidence>
<reference evidence="2 3" key="1">
    <citation type="submission" date="2019-02" db="EMBL/GenBank/DDBJ databases">
        <title>Prokaryotic population dynamics and viral predation in marine succession experiment using metagenomics: the confinement effect.</title>
        <authorList>
            <person name="Haro-Moreno J.M."/>
            <person name="Rodriguez-Valera F."/>
            <person name="Lopez-Perez M."/>
        </authorList>
    </citation>
    <scope>NUCLEOTIDE SEQUENCE [LARGE SCALE GENOMIC DNA]</scope>
    <source>
        <strain evidence="2">MED-G159</strain>
    </source>
</reference>
<keyword evidence="1" id="KW-1133">Transmembrane helix</keyword>